<dbReference type="STRING" id="1715989.NITINOP_1522"/>
<dbReference type="KEGG" id="nio:NITINOP_1522"/>
<evidence type="ECO:0000313" key="2">
    <source>
        <dbReference type="Proteomes" id="UP000066284"/>
    </source>
</evidence>
<dbReference type="OrthoDB" id="9797854at2"/>
<dbReference type="Proteomes" id="UP000066284">
    <property type="component" value="Chromosome 1"/>
</dbReference>
<accession>A0A0S4KPY3</accession>
<dbReference type="AlphaFoldDB" id="A0A0S4KPY3"/>
<evidence type="ECO:0000313" key="1">
    <source>
        <dbReference type="EMBL" id="CUQ66497.1"/>
    </source>
</evidence>
<protein>
    <recommendedName>
        <fullName evidence="3">PEGA domain-containing protein</fullName>
    </recommendedName>
</protein>
<name>A0A0S4KPY3_9BACT</name>
<dbReference type="RefSeq" id="WP_062484510.1">
    <property type="nucleotide sequence ID" value="NZ_LN885086.1"/>
</dbReference>
<dbReference type="EMBL" id="LN885086">
    <property type="protein sequence ID" value="CUQ66497.1"/>
    <property type="molecule type" value="Genomic_DNA"/>
</dbReference>
<sequence length="74" mass="8725">MEYLLVHFPRSRRVLIDDEFNGRTNELIELEAGRHTVSLGPPYDNYEPDEYTVILKNTSVLDPREVTFELKENE</sequence>
<proteinExistence type="predicted"/>
<reference evidence="2" key="1">
    <citation type="submission" date="2015-09" db="EMBL/GenBank/DDBJ databases">
        <authorList>
            <person name="Daims H."/>
        </authorList>
    </citation>
    <scope>NUCLEOTIDE SEQUENCE [LARGE SCALE GENOMIC DNA]</scope>
</reference>
<keyword evidence="2" id="KW-1185">Reference proteome</keyword>
<organism evidence="1 2">
    <name type="scientific">Candidatus Nitrospira inopinata</name>
    <dbReference type="NCBI Taxonomy" id="1715989"/>
    <lineage>
        <taxon>Bacteria</taxon>
        <taxon>Pseudomonadati</taxon>
        <taxon>Nitrospirota</taxon>
        <taxon>Nitrospiria</taxon>
        <taxon>Nitrospirales</taxon>
        <taxon>Nitrospiraceae</taxon>
        <taxon>Nitrospira</taxon>
    </lineage>
</organism>
<evidence type="ECO:0008006" key="3">
    <source>
        <dbReference type="Google" id="ProtNLM"/>
    </source>
</evidence>
<gene>
    <name evidence="1" type="ORF">NITINOP_1522</name>
</gene>